<dbReference type="Proteomes" id="UP000683360">
    <property type="component" value="Unassembled WGS sequence"/>
</dbReference>
<dbReference type="InterPro" id="IPR046906">
    <property type="entry name" value="Mab-21_HhH/H2TH-like"/>
</dbReference>
<accession>A0A8S3Q4I2</accession>
<evidence type="ECO:0000259" key="1">
    <source>
        <dbReference type="Pfam" id="PF20266"/>
    </source>
</evidence>
<proteinExistence type="predicted"/>
<keyword evidence="3" id="KW-1185">Reference proteome</keyword>
<name>A0A8S3Q4I2_MYTED</name>
<protein>
    <recommendedName>
        <fullName evidence="1">Mab-21-like HhH/H2TH-like domain-containing protein</fullName>
    </recommendedName>
</protein>
<organism evidence="2 3">
    <name type="scientific">Mytilus edulis</name>
    <name type="common">Blue mussel</name>
    <dbReference type="NCBI Taxonomy" id="6550"/>
    <lineage>
        <taxon>Eukaryota</taxon>
        <taxon>Metazoa</taxon>
        <taxon>Spiralia</taxon>
        <taxon>Lophotrochozoa</taxon>
        <taxon>Mollusca</taxon>
        <taxon>Bivalvia</taxon>
        <taxon>Autobranchia</taxon>
        <taxon>Pteriomorphia</taxon>
        <taxon>Mytilida</taxon>
        <taxon>Mytiloidea</taxon>
        <taxon>Mytilidae</taxon>
        <taxon>Mytilinae</taxon>
        <taxon>Mytilus</taxon>
    </lineage>
</organism>
<comment type="caution">
    <text evidence="2">The sequence shown here is derived from an EMBL/GenBank/DDBJ whole genome shotgun (WGS) entry which is preliminary data.</text>
</comment>
<dbReference type="EMBL" id="CAJPWZ010000342">
    <property type="protein sequence ID" value="CAG2190829.1"/>
    <property type="molecule type" value="Genomic_DNA"/>
</dbReference>
<reference evidence="2" key="1">
    <citation type="submission" date="2021-03" db="EMBL/GenBank/DDBJ databases">
        <authorList>
            <person name="Bekaert M."/>
        </authorList>
    </citation>
    <scope>NUCLEOTIDE SEQUENCE</scope>
</reference>
<evidence type="ECO:0000313" key="2">
    <source>
        <dbReference type="EMBL" id="CAG2190829.1"/>
    </source>
</evidence>
<dbReference type="OrthoDB" id="6141187at2759"/>
<dbReference type="Gene3D" id="1.10.1410.40">
    <property type="match status" value="1"/>
</dbReference>
<feature type="domain" description="Mab-21-like HhH/H2TH-like" evidence="1">
    <location>
        <begin position="117"/>
        <end position="179"/>
    </location>
</feature>
<sequence>MVSKEENDSIWLFDVLDIIGANDEFRMSCQRANIIHEILMTFQNPTSMYLFGSGCEGSFTPGHEQDADFIECDERFPVIEDISRASNQYKTSLLVLSEIDTPVGYVKLQLVIKGTRQTVIHWPYLQQIENDRNVWEKQHLFHCVKLCIKKMLNWVKGGFCPNYFIPGDNLFDGKLNDNRRLKAEYELENILNMGFSCFLHVKSNDICNYVESRKSLERSKRLRSHNQMNEEYIKIIPSLCFCKFKDDGIARTVENMLNTSISDVVMCICFLPSELAITPHAMKFEMFRYFGINLQENEKANMLNRWHYRVVCDCNTFFVFLKHLIKLKLGKVTEACDALKI</sequence>
<dbReference type="AlphaFoldDB" id="A0A8S3Q4I2"/>
<evidence type="ECO:0000313" key="3">
    <source>
        <dbReference type="Proteomes" id="UP000683360"/>
    </source>
</evidence>
<dbReference type="Pfam" id="PF20266">
    <property type="entry name" value="Mab-21_C"/>
    <property type="match status" value="1"/>
</dbReference>
<gene>
    <name evidence="2" type="ORF">MEDL_6142</name>
</gene>